<dbReference type="RefSeq" id="WP_266349840.1">
    <property type="nucleotide sequence ID" value="NZ_JAPKNG010000004.1"/>
</dbReference>
<organism evidence="1 2">
    <name type="scientific">Kaistia dalseonensis</name>
    <dbReference type="NCBI Taxonomy" id="410840"/>
    <lineage>
        <taxon>Bacteria</taxon>
        <taxon>Pseudomonadati</taxon>
        <taxon>Pseudomonadota</taxon>
        <taxon>Alphaproteobacteria</taxon>
        <taxon>Hyphomicrobiales</taxon>
        <taxon>Kaistiaceae</taxon>
        <taxon>Kaistia</taxon>
    </lineage>
</organism>
<keyword evidence="2" id="KW-1185">Reference proteome</keyword>
<comment type="caution">
    <text evidence="1">The sequence shown here is derived from an EMBL/GenBank/DDBJ whole genome shotgun (WGS) entry which is preliminary data.</text>
</comment>
<evidence type="ECO:0000313" key="1">
    <source>
        <dbReference type="EMBL" id="MDQ0438968.1"/>
    </source>
</evidence>
<protein>
    <submittedName>
        <fullName evidence="1">Uncharacterized protein (DUF433 family)</fullName>
    </submittedName>
</protein>
<reference evidence="1 2" key="1">
    <citation type="submission" date="2023-07" db="EMBL/GenBank/DDBJ databases">
        <title>Genomic Encyclopedia of Type Strains, Phase IV (KMG-IV): sequencing the most valuable type-strain genomes for metagenomic binning, comparative biology and taxonomic classification.</title>
        <authorList>
            <person name="Goeker M."/>
        </authorList>
    </citation>
    <scope>NUCLEOTIDE SEQUENCE [LARGE SCALE GENOMIC DNA]</scope>
    <source>
        <strain evidence="1 2">B6-8</strain>
    </source>
</reference>
<sequence length="245" mass="27754">MSQTLYSRSMDTRATKSVGAIPLGIGFYSSADASRLLKVPARSINRWMKGYSYRQDDRRHDIPPLWIPQLPLLDDQLELGFRDLIELRFVKAFVDAGLGLRTIRYCLDYARSLTNEDRPFSTRRFRTDGKTMFLESARLVEAAELLDLKTRQYVLPQIIDRTFRDLDIDDDIVARWRPLDGKQSIVLDPTRAFGQPIAAAFGVPTATLRDAVEAEGSAEAAARLFELPVSVVRDAVLFENRLEAA</sequence>
<gene>
    <name evidence="1" type="ORF">QO014_003363</name>
</gene>
<proteinExistence type="predicted"/>
<dbReference type="EMBL" id="JAUSVO010000004">
    <property type="protein sequence ID" value="MDQ0438968.1"/>
    <property type="molecule type" value="Genomic_DNA"/>
</dbReference>
<evidence type="ECO:0000313" key="2">
    <source>
        <dbReference type="Proteomes" id="UP001241603"/>
    </source>
</evidence>
<name>A0ABU0H9H6_9HYPH</name>
<dbReference type="Proteomes" id="UP001241603">
    <property type="component" value="Unassembled WGS sequence"/>
</dbReference>
<accession>A0ABU0H9H6</accession>